<protein>
    <submittedName>
        <fullName evidence="1">Uncharacterized protein</fullName>
    </submittedName>
</protein>
<keyword evidence="2" id="KW-1185">Reference proteome</keyword>
<organism evidence="1 2">
    <name type="scientific">Exidia glandulosa HHB12029</name>
    <dbReference type="NCBI Taxonomy" id="1314781"/>
    <lineage>
        <taxon>Eukaryota</taxon>
        <taxon>Fungi</taxon>
        <taxon>Dikarya</taxon>
        <taxon>Basidiomycota</taxon>
        <taxon>Agaricomycotina</taxon>
        <taxon>Agaricomycetes</taxon>
        <taxon>Auriculariales</taxon>
        <taxon>Exidiaceae</taxon>
        <taxon>Exidia</taxon>
    </lineage>
</organism>
<dbReference type="Proteomes" id="UP000077266">
    <property type="component" value="Unassembled WGS sequence"/>
</dbReference>
<sequence length="140" mass="15425">MARIASATVRFPAAFFWVPGSRDAFGGYSSHHGMSSSSAIRTLRLFGHTAQMTRLHLAFGDATYTNCRCLQTSLRPSRDGRCFSNRSDVTTHSDFSSRFRHVTSGDLCRAVLDMSPRSTSAAFHPRISQLFGCVAEDLSI</sequence>
<dbReference type="AlphaFoldDB" id="A0A165BZK7"/>
<name>A0A165BZK7_EXIGL</name>
<reference evidence="1 2" key="1">
    <citation type="journal article" date="2016" name="Mol. Biol. Evol.">
        <title>Comparative Genomics of Early-Diverging Mushroom-Forming Fungi Provides Insights into the Origins of Lignocellulose Decay Capabilities.</title>
        <authorList>
            <person name="Nagy L.G."/>
            <person name="Riley R."/>
            <person name="Tritt A."/>
            <person name="Adam C."/>
            <person name="Daum C."/>
            <person name="Floudas D."/>
            <person name="Sun H."/>
            <person name="Yadav J.S."/>
            <person name="Pangilinan J."/>
            <person name="Larsson K.H."/>
            <person name="Matsuura K."/>
            <person name="Barry K."/>
            <person name="Labutti K."/>
            <person name="Kuo R."/>
            <person name="Ohm R.A."/>
            <person name="Bhattacharya S.S."/>
            <person name="Shirouzu T."/>
            <person name="Yoshinaga Y."/>
            <person name="Martin F.M."/>
            <person name="Grigoriev I.V."/>
            <person name="Hibbett D.S."/>
        </authorList>
    </citation>
    <scope>NUCLEOTIDE SEQUENCE [LARGE SCALE GENOMIC DNA]</scope>
    <source>
        <strain evidence="1 2">HHB12029</strain>
    </source>
</reference>
<accession>A0A165BZK7</accession>
<evidence type="ECO:0000313" key="1">
    <source>
        <dbReference type="EMBL" id="KZV81538.1"/>
    </source>
</evidence>
<dbReference type="InParanoid" id="A0A165BZK7"/>
<gene>
    <name evidence="1" type="ORF">EXIGLDRAFT_779609</name>
</gene>
<evidence type="ECO:0000313" key="2">
    <source>
        <dbReference type="Proteomes" id="UP000077266"/>
    </source>
</evidence>
<proteinExistence type="predicted"/>
<dbReference type="EMBL" id="KV426385">
    <property type="protein sequence ID" value="KZV81538.1"/>
    <property type="molecule type" value="Genomic_DNA"/>
</dbReference>